<dbReference type="RefSeq" id="WP_021529594.1">
    <property type="nucleotide sequence ID" value="NZ_BFWG01000016.1"/>
</dbReference>
<dbReference type="EMBL" id="JABXPW010000015">
    <property type="protein sequence ID" value="MBA7722042.1"/>
    <property type="molecule type" value="Genomic_DNA"/>
</dbReference>
<protein>
    <submittedName>
        <fullName evidence="3">Enterohemolysin</fullName>
    </submittedName>
    <submittedName>
        <fullName evidence="2">Recombinase RecT</fullName>
    </submittedName>
</protein>
<proteinExistence type="predicted"/>
<gene>
    <name evidence="3" type="ORF">BMT50_21940</name>
    <name evidence="1" type="ORF">C1Q91_001510</name>
    <name evidence="2" type="ORF">HV209_26455</name>
</gene>
<evidence type="ECO:0000313" key="5">
    <source>
        <dbReference type="Proteomes" id="UP000523388"/>
    </source>
</evidence>
<dbReference type="Proteomes" id="UP000186595">
    <property type="component" value="Unassembled WGS sequence"/>
</dbReference>
<accession>A0A0B1MZS6</accession>
<comment type="caution">
    <text evidence="2">The sequence shown here is derived from an EMBL/GenBank/DDBJ whole genome shotgun (WGS) entry which is preliminary data.</text>
</comment>
<dbReference type="Proteomes" id="UP000523388">
    <property type="component" value="Unassembled WGS sequence"/>
</dbReference>
<organism evidence="2 6">
    <name type="scientific">Escherichia coli</name>
    <dbReference type="NCBI Taxonomy" id="562"/>
    <lineage>
        <taxon>Bacteria</taxon>
        <taxon>Pseudomonadati</taxon>
        <taxon>Pseudomonadota</taxon>
        <taxon>Gammaproteobacteria</taxon>
        <taxon>Enterobacterales</taxon>
        <taxon>Enterobacteriaceae</taxon>
        <taxon>Escherichia</taxon>
    </lineage>
</organism>
<dbReference type="GO" id="GO:0006259">
    <property type="term" value="P:DNA metabolic process"/>
    <property type="evidence" value="ECO:0007669"/>
    <property type="project" value="InterPro"/>
</dbReference>
<dbReference type="EMBL" id="AASCJS010000006">
    <property type="protein sequence ID" value="EFA9845156.1"/>
    <property type="molecule type" value="Genomic_DNA"/>
</dbReference>
<dbReference type="AlphaFoldDB" id="A0A0B1MZS6"/>
<dbReference type="GO" id="GO:0003677">
    <property type="term" value="F:DNA binding"/>
    <property type="evidence" value="ECO:0007669"/>
    <property type="project" value="InterPro"/>
</dbReference>
<dbReference type="InterPro" id="IPR018330">
    <property type="entry name" value="RecT_fam"/>
</dbReference>
<reference evidence="3 4" key="1">
    <citation type="submission" date="2016-11" db="EMBL/GenBank/DDBJ databases">
        <title>Draft genome sequences of five Shigatoxin-producing Escherichia coli isolates harboring the new recently described Subtilase cytotoxin allelic variant subAB2-3.</title>
        <authorList>
            <person name="Tasara T."/>
            <person name="Fierz L."/>
            <person name="Klumpp J."/>
            <person name="Schmidt H."/>
            <person name="Stephan R."/>
        </authorList>
    </citation>
    <scope>NUCLEOTIDE SEQUENCE [LARGE SCALE GENOMIC DNA]</scope>
    <source>
        <strain evidence="3 4">453</strain>
    </source>
</reference>
<evidence type="ECO:0000313" key="3">
    <source>
        <dbReference type="EMBL" id="OKB76575.1"/>
    </source>
</evidence>
<dbReference type="Pfam" id="PF03837">
    <property type="entry name" value="RecT"/>
    <property type="match status" value="1"/>
</dbReference>
<reference evidence="1 5" key="2">
    <citation type="submission" date="2018-08" db="EMBL/GenBank/DDBJ databases">
        <authorList>
            <consortium name="GenomeTrakr network: Whole genome sequencing for foodborne pathogen traceback"/>
        </authorList>
    </citation>
    <scope>NUCLEOTIDE SEQUENCE [LARGE SCALE GENOMIC DNA]</scope>
    <source>
        <strain evidence="1 5">AZ-TG102963</strain>
    </source>
</reference>
<name>A0A0B1MZS6_ECOLX</name>
<dbReference type="Proteomes" id="UP000622722">
    <property type="component" value="Unassembled WGS sequence"/>
</dbReference>
<evidence type="ECO:0000313" key="2">
    <source>
        <dbReference type="EMBL" id="MBA7722042.1"/>
    </source>
</evidence>
<evidence type="ECO:0000313" key="6">
    <source>
        <dbReference type="Proteomes" id="UP000622722"/>
    </source>
</evidence>
<sequence length="362" mass="40667">MQNTNIITTEQTPNTISASNTIFNVQALTQLQAVAGLMSQATVTVPDHLRGNPADCMAIIMQAMQWGMNPYAVAQKTHLVNGVLGYEAQLVNAVISSSSAIVGRFHYKYEGDWEKCSRTRVETVKKTAKGGGIYEKKETIPCWTSEDEYGLSVRVGAVLRGESEITWGEPVFLSSVITRNSPLWTSNPKQQLAYLALKYWARLYCPDVILGVYTPDELEEPQEKIINPVPVQNYSEVSEQRTETIEQRIDEAWIDEFRQRVESAATTEETTALRQEIEDQKNQIGEFFAELKGKVVRRHHRLNAIASIEKMINDLPSSGDPEAEQKFTALENTLNAARPHLGELYEAYKTTLTDMKPEYIGS</sequence>
<evidence type="ECO:0000313" key="1">
    <source>
        <dbReference type="EMBL" id="EFA9845156.1"/>
    </source>
</evidence>
<dbReference type="EMBL" id="MPGR01000001">
    <property type="protein sequence ID" value="OKB76575.1"/>
    <property type="molecule type" value="Genomic_DNA"/>
</dbReference>
<reference evidence="2" key="3">
    <citation type="submission" date="2020-06" db="EMBL/GenBank/DDBJ databases">
        <title>REHAB project genomes.</title>
        <authorList>
            <person name="Shaw L.P."/>
        </authorList>
    </citation>
    <scope>NUCLEOTIDE SEQUENCE</scope>
    <source>
        <strain evidence="2">RHBSTW-00474</strain>
    </source>
</reference>
<evidence type="ECO:0000313" key="4">
    <source>
        <dbReference type="Proteomes" id="UP000186595"/>
    </source>
</evidence>